<evidence type="ECO:0000256" key="1">
    <source>
        <dbReference type="SAM" id="SignalP"/>
    </source>
</evidence>
<gene>
    <name evidence="2" type="ORF">TAV2_LOCUS6715</name>
</gene>
<feature type="signal peptide" evidence="1">
    <location>
        <begin position="1"/>
        <end position="23"/>
    </location>
</feature>
<keyword evidence="1" id="KW-0732">Signal</keyword>
<evidence type="ECO:0000313" key="2">
    <source>
        <dbReference type="EMBL" id="CAH2047840.1"/>
    </source>
</evidence>
<protein>
    <recommendedName>
        <fullName evidence="4">Transmembrane protein</fullName>
    </recommendedName>
</protein>
<dbReference type="Proteomes" id="UP000836841">
    <property type="component" value="Chromosome 2"/>
</dbReference>
<accession>A0AAU9RQH9</accession>
<sequence>MTSSKIHFVVLLIIISFIVNVQSIPYNSYNKQELWMLQVIVNPKDYVIKEKIVTNVVEWASHLLKQNERCGVGKPPFKAALCESCGSQ</sequence>
<feature type="non-terminal residue" evidence="2">
    <location>
        <position position="88"/>
    </location>
</feature>
<evidence type="ECO:0008006" key="4">
    <source>
        <dbReference type="Google" id="ProtNLM"/>
    </source>
</evidence>
<name>A0AAU9RQH9_THLAR</name>
<organism evidence="2 3">
    <name type="scientific">Thlaspi arvense</name>
    <name type="common">Field penny-cress</name>
    <dbReference type="NCBI Taxonomy" id="13288"/>
    <lineage>
        <taxon>Eukaryota</taxon>
        <taxon>Viridiplantae</taxon>
        <taxon>Streptophyta</taxon>
        <taxon>Embryophyta</taxon>
        <taxon>Tracheophyta</taxon>
        <taxon>Spermatophyta</taxon>
        <taxon>Magnoliopsida</taxon>
        <taxon>eudicotyledons</taxon>
        <taxon>Gunneridae</taxon>
        <taxon>Pentapetalae</taxon>
        <taxon>rosids</taxon>
        <taxon>malvids</taxon>
        <taxon>Brassicales</taxon>
        <taxon>Brassicaceae</taxon>
        <taxon>Thlaspideae</taxon>
        <taxon>Thlaspi</taxon>
    </lineage>
</organism>
<reference evidence="2 3" key="1">
    <citation type="submission" date="2022-03" db="EMBL/GenBank/DDBJ databases">
        <authorList>
            <person name="Nunn A."/>
            <person name="Chopra R."/>
            <person name="Nunn A."/>
            <person name="Contreras Garrido A."/>
        </authorList>
    </citation>
    <scope>NUCLEOTIDE SEQUENCE [LARGE SCALE GENOMIC DNA]</scope>
</reference>
<keyword evidence="3" id="KW-1185">Reference proteome</keyword>
<dbReference type="EMBL" id="OU466858">
    <property type="protein sequence ID" value="CAH2047840.1"/>
    <property type="molecule type" value="Genomic_DNA"/>
</dbReference>
<dbReference type="AlphaFoldDB" id="A0AAU9RQH9"/>
<feature type="chain" id="PRO_5043829762" description="Transmembrane protein" evidence="1">
    <location>
        <begin position="24"/>
        <end position="88"/>
    </location>
</feature>
<proteinExistence type="predicted"/>
<evidence type="ECO:0000313" key="3">
    <source>
        <dbReference type="Proteomes" id="UP000836841"/>
    </source>
</evidence>